<reference evidence="8" key="1">
    <citation type="submission" date="2023-07" db="EMBL/GenBank/DDBJ databases">
        <title>Novel Mycoplasma species identified in domestic and wild animals.</title>
        <authorList>
            <person name="Volokhov D.V."/>
            <person name="Furtak V.A."/>
            <person name="Zagorodnyaya T.A."/>
        </authorList>
    </citation>
    <scope>NUCLEOTIDE SEQUENCE [LARGE SCALE GENOMIC DNA]</scope>
    <source>
        <strain evidence="8">92-19</strain>
    </source>
</reference>
<keyword evidence="4 5" id="KW-0472">Membrane</keyword>
<organism evidence="7 8">
    <name type="scientific">Paracholeplasma vituli</name>
    <dbReference type="NCBI Taxonomy" id="69473"/>
    <lineage>
        <taxon>Bacteria</taxon>
        <taxon>Bacillati</taxon>
        <taxon>Mycoplasmatota</taxon>
        <taxon>Mollicutes</taxon>
        <taxon>Acholeplasmatales</taxon>
        <taxon>Acholeplasmataceae</taxon>
        <taxon>Paracholeplasma</taxon>
    </lineage>
</organism>
<dbReference type="RefSeq" id="WP_262095754.1">
    <property type="nucleotide sequence ID" value="NZ_JAOEGN010000003.1"/>
</dbReference>
<dbReference type="Pfam" id="PF00999">
    <property type="entry name" value="Na_H_Exchanger"/>
    <property type="match status" value="1"/>
</dbReference>
<feature type="transmembrane region" description="Helical" evidence="5">
    <location>
        <begin position="44"/>
        <end position="62"/>
    </location>
</feature>
<feature type="transmembrane region" description="Helical" evidence="5">
    <location>
        <begin position="237"/>
        <end position="270"/>
    </location>
</feature>
<feature type="transmembrane region" description="Helical" evidence="5">
    <location>
        <begin position="290"/>
        <end position="311"/>
    </location>
</feature>
<feature type="transmembrane region" description="Helical" evidence="5">
    <location>
        <begin position="376"/>
        <end position="395"/>
    </location>
</feature>
<accession>A0ABT2PU91</accession>
<feature type="transmembrane region" description="Helical" evidence="5">
    <location>
        <begin position="203"/>
        <end position="225"/>
    </location>
</feature>
<sequence>MLNVLANVTLNLDGAYITLFYLALMIITGLLFGKIAERLNLPEVTGYIVAGMLLSGVGLITHEQVLKLDVVTNIALGFITFQLGTLLWWPKVKARLKEVLIVLGLEILFVMGFTFGLFMLFNQPIWRALIIAAISVATAAAPVIEITKKHRSKGAVTDTLYSVVGFDNVVGVIIFLFTLVIAVNLKDNSAITFNEILEPLKNIGIAMLLGVMLSLVMIYAQHHLFTKFQRHAKHEMYLVFTVSFVLSATVGSILLGAPYVITTFVLGFIFTNSIDKETYKFQTLTVDEFIPPLFIAFFVIAGAELSISMLVQYGAFAVLYAVGHAGGKLLAGFIGTRITKSQTIVKRYLPTSILTQGGIEIGLATIAVIALDDPKIKSVILTAVLIFEFFAPLLMRRSLNFAGELREFHGKREPVAIPSDHPSQH</sequence>
<dbReference type="InterPro" id="IPR006153">
    <property type="entry name" value="Cation/H_exchanger_TM"/>
</dbReference>
<evidence type="ECO:0000259" key="6">
    <source>
        <dbReference type="Pfam" id="PF00999"/>
    </source>
</evidence>
<keyword evidence="3 5" id="KW-1133">Transmembrane helix</keyword>
<dbReference type="PANTHER" id="PTHR43021:SF2">
    <property type="entry name" value="CATION_H+ EXCHANGER DOMAIN-CONTAINING PROTEIN"/>
    <property type="match status" value="1"/>
</dbReference>
<proteinExistence type="predicted"/>
<dbReference type="InterPro" id="IPR038770">
    <property type="entry name" value="Na+/solute_symporter_sf"/>
</dbReference>
<protein>
    <submittedName>
        <fullName evidence="7">Cation:proton antiporter</fullName>
    </submittedName>
</protein>
<evidence type="ECO:0000256" key="4">
    <source>
        <dbReference type="ARBA" id="ARBA00023136"/>
    </source>
</evidence>
<feature type="transmembrane region" description="Helical" evidence="5">
    <location>
        <begin position="348"/>
        <end position="370"/>
    </location>
</feature>
<evidence type="ECO:0000256" key="1">
    <source>
        <dbReference type="ARBA" id="ARBA00004141"/>
    </source>
</evidence>
<evidence type="ECO:0000313" key="8">
    <source>
        <dbReference type="Proteomes" id="UP001209076"/>
    </source>
</evidence>
<feature type="transmembrane region" description="Helical" evidence="5">
    <location>
        <begin position="159"/>
        <end position="183"/>
    </location>
</feature>
<comment type="subcellular location">
    <subcellularLocation>
        <location evidence="1">Membrane</location>
        <topology evidence="1">Multi-pass membrane protein</topology>
    </subcellularLocation>
</comment>
<feature type="transmembrane region" description="Helical" evidence="5">
    <location>
        <begin position="100"/>
        <end position="119"/>
    </location>
</feature>
<feature type="domain" description="Cation/H+ exchanger transmembrane" evidence="6">
    <location>
        <begin position="30"/>
        <end position="394"/>
    </location>
</feature>
<dbReference type="Proteomes" id="UP001209076">
    <property type="component" value="Unassembled WGS sequence"/>
</dbReference>
<keyword evidence="8" id="KW-1185">Reference proteome</keyword>
<name>A0ABT2PU91_9MOLU</name>
<feature type="transmembrane region" description="Helical" evidence="5">
    <location>
        <begin position="68"/>
        <end position="88"/>
    </location>
</feature>
<evidence type="ECO:0000313" key="7">
    <source>
        <dbReference type="EMBL" id="MCU0104520.1"/>
    </source>
</evidence>
<dbReference type="EMBL" id="JAOEGN010000003">
    <property type="protein sequence ID" value="MCU0104520.1"/>
    <property type="molecule type" value="Genomic_DNA"/>
</dbReference>
<keyword evidence="2 5" id="KW-0812">Transmembrane</keyword>
<evidence type="ECO:0000256" key="5">
    <source>
        <dbReference type="SAM" id="Phobius"/>
    </source>
</evidence>
<dbReference type="Gene3D" id="1.20.1530.20">
    <property type="match status" value="1"/>
</dbReference>
<gene>
    <name evidence="7" type="ORF">N7603_02500</name>
</gene>
<feature type="transmembrane region" description="Helical" evidence="5">
    <location>
        <begin position="125"/>
        <end position="147"/>
    </location>
</feature>
<dbReference type="PANTHER" id="PTHR43021">
    <property type="entry name" value="NA(+)/H(+) ANTIPORTER-RELATED"/>
    <property type="match status" value="1"/>
</dbReference>
<comment type="caution">
    <text evidence="7">The sequence shown here is derived from an EMBL/GenBank/DDBJ whole genome shotgun (WGS) entry which is preliminary data.</text>
</comment>
<evidence type="ECO:0000256" key="2">
    <source>
        <dbReference type="ARBA" id="ARBA00022692"/>
    </source>
</evidence>
<feature type="transmembrane region" description="Helical" evidence="5">
    <location>
        <begin position="15"/>
        <end position="32"/>
    </location>
</feature>
<evidence type="ECO:0000256" key="3">
    <source>
        <dbReference type="ARBA" id="ARBA00022989"/>
    </source>
</evidence>